<proteinExistence type="predicted"/>
<dbReference type="EMBL" id="SWND01000027">
    <property type="protein sequence ID" value="NFF03743.1"/>
    <property type="molecule type" value="Genomic_DNA"/>
</dbReference>
<dbReference type="Gene3D" id="3.90.1010.20">
    <property type="match status" value="1"/>
</dbReference>
<organism evidence="1 2">
    <name type="scientific">Clostridium botulinum</name>
    <dbReference type="NCBI Taxonomy" id="1491"/>
    <lineage>
        <taxon>Bacteria</taxon>
        <taxon>Bacillati</taxon>
        <taxon>Bacillota</taxon>
        <taxon>Clostridia</taxon>
        <taxon>Eubacteriales</taxon>
        <taxon>Clostridiaceae</taxon>
        <taxon>Clostridium</taxon>
    </lineage>
</organism>
<evidence type="ECO:0000313" key="2">
    <source>
        <dbReference type="Proteomes" id="UP000472521"/>
    </source>
</evidence>
<name>A0A0M0ADG0_CLOBO</name>
<gene>
    <name evidence="1" type="ORF">FCV25_19030</name>
</gene>
<protein>
    <submittedName>
        <fullName evidence="1">Uncharacterized protein</fullName>
    </submittedName>
</protein>
<dbReference type="AlphaFoldDB" id="A0A0M0ADG0"/>
<comment type="caution">
    <text evidence="1">The sequence shown here is derived from an EMBL/GenBank/DDBJ whole genome shotgun (WGS) entry which is preliminary data.</text>
</comment>
<reference evidence="1 2" key="1">
    <citation type="submission" date="2019-04" db="EMBL/GenBank/DDBJ databases">
        <title>Genome sequencing of Clostridium botulinum Groups I-IV and Clostridium butyricum.</title>
        <authorList>
            <person name="Brunt J."/>
            <person name="Van Vliet A.H.M."/>
            <person name="Stringer S.C."/>
            <person name="Carter A.T."/>
            <person name="Peck M.W."/>
        </authorList>
    </citation>
    <scope>NUCLEOTIDE SEQUENCE [LARGE SCALE GENOMIC DNA]</scope>
    <source>
        <strain evidence="1 2">IFR 18/054</strain>
    </source>
</reference>
<sequence length="133" mass="14900">MKKILIIITSLLLTMSLTCCNNNKSAYKDGIYIGEGNMYSEGYDDVTLNVERGKIVDLVIRHLDNSGKEINYNEWTGVEVNGKTNPNLQKYRADTIKEVLANQSGDITIISEINDISSNWKVAIEDALEKAKK</sequence>
<evidence type="ECO:0000313" key="1">
    <source>
        <dbReference type="EMBL" id="NFF03743.1"/>
    </source>
</evidence>
<accession>A0A0M0ADG0</accession>
<dbReference type="Proteomes" id="UP000472521">
    <property type="component" value="Unassembled WGS sequence"/>
</dbReference>